<dbReference type="PROSITE" id="PS50088">
    <property type="entry name" value="ANK_REPEAT"/>
    <property type="match status" value="1"/>
</dbReference>
<reference evidence="5 6" key="1">
    <citation type="submission" date="2020-01" db="EMBL/GenBank/DDBJ databases">
        <title>Spongiivirga citrea KCTC 32990T.</title>
        <authorList>
            <person name="Wang G."/>
        </authorList>
    </citation>
    <scope>NUCLEOTIDE SEQUENCE [LARGE SCALE GENOMIC DNA]</scope>
    <source>
        <strain evidence="5 6">KCTC 32990</strain>
    </source>
</reference>
<feature type="repeat" description="ANK" evidence="3">
    <location>
        <begin position="68"/>
        <end position="100"/>
    </location>
</feature>
<evidence type="ECO:0000256" key="2">
    <source>
        <dbReference type="ARBA" id="ARBA00023043"/>
    </source>
</evidence>
<comment type="caution">
    <text evidence="5">The sequence shown here is derived from an EMBL/GenBank/DDBJ whole genome shotgun (WGS) entry which is preliminary data.</text>
</comment>
<dbReference type="InterPro" id="IPR050776">
    <property type="entry name" value="Ank_Repeat/CDKN_Inhibitor"/>
</dbReference>
<dbReference type="Proteomes" id="UP000474296">
    <property type="component" value="Unassembled WGS sequence"/>
</dbReference>
<evidence type="ECO:0000313" key="6">
    <source>
        <dbReference type="Proteomes" id="UP000474296"/>
    </source>
</evidence>
<dbReference type="Gene3D" id="1.25.40.20">
    <property type="entry name" value="Ankyrin repeat-containing domain"/>
    <property type="match status" value="1"/>
</dbReference>
<dbReference type="InterPro" id="IPR036770">
    <property type="entry name" value="Ankyrin_rpt-contain_sf"/>
</dbReference>
<organism evidence="5 6">
    <name type="scientific">Spongiivirga citrea</name>
    <dbReference type="NCBI Taxonomy" id="1481457"/>
    <lineage>
        <taxon>Bacteria</taxon>
        <taxon>Pseudomonadati</taxon>
        <taxon>Bacteroidota</taxon>
        <taxon>Flavobacteriia</taxon>
        <taxon>Flavobacteriales</taxon>
        <taxon>Flavobacteriaceae</taxon>
        <taxon>Spongiivirga</taxon>
    </lineage>
</organism>
<dbReference type="InterPro" id="IPR002110">
    <property type="entry name" value="Ankyrin_rpt"/>
</dbReference>
<dbReference type="Pfam" id="PF12796">
    <property type="entry name" value="Ank_2"/>
    <property type="match status" value="1"/>
</dbReference>
<protein>
    <submittedName>
        <fullName evidence="5">Ankyrin repeat domain-containing protein</fullName>
    </submittedName>
</protein>
<keyword evidence="1" id="KW-0677">Repeat</keyword>
<feature type="signal peptide" evidence="4">
    <location>
        <begin position="1"/>
        <end position="20"/>
    </location>
</feature>
<evidence type="ECO:0000256" key="1">
    <source>
        <dbReference type="ARBA" id="ARBA00022737"/>
    </source>
</evidence>
<dbReference type="RefSeq" id="WP_164033299.1">
    <property type="nucleotide sequence ID" value="NZ_JAABOQ010000006.1"/>
</dbReference>
<feature type="chain" id="PRO_5026672095" evidence="4">
    <location>
        <begin position="21"/>
        <end position="136"/>
    </location>
</feature>
<accession>A0A6M0CY46</accession>
<dbReference type="PROSITE" id="PS50297">
    <property type="entry name" value="ANK_REP_REGION"/>
    <property type="match status" value="1"/>
</dbReference>
<evidence type="ECO:0000256" key="3">
    <source>
        <dbReference type="PROSITE-ProRule" id="PRU00023"/>
    </source>
</evidence>
<proteinExistence type="predicted"/>
<name>A0A6M0CY46_9FLAO</name>
<evidence type="ECO:0000313" key="5">
    <source>
        <dbReference type="EMBL" id="NER18620.1"/>
    </source>
</evidence>
<gene>
    <name evidence="5" type="ORF">GWK10_15475</name>
</gene>
<sequence>MKKLPVFVLLCLFLSVTCFANVNDLNVETSSKNVSVKVSSFCHAIVKGDMETVKKMISLGEDVNQKSNGLTPLMYAARYNKTNIAELLIEKGAKLKTTCPKGYTAHKYALLSNADDAAKVIEKALKNQKKKKRRKA</sequence>
<evidence type="ECO:0000256" key="4">
    <source>
        <dbReference type="SAM" id="SignalP"/>
    </source>
</evidence>
<dbReference type="AlphaFoldDB" id="A0A6M0CY46"/>
<dbReference type="SMART" id="SM00248">
    <property type="entry name" value="ANK"/>
    <property type="match status" value="2"/>
</dbReference>
<dbReference type="PANTHER" id="PTHR24201">
    <property type="entry name" value="ANK_REP_REGION DOMAIN-CONTAINING PROTEIN"/>
    <property type="match status" value="1"/>
</dbReference>
<dbReference type="EMBL" id="JAABOQ010000006">
    <property type="protein sequence ID" value="NER18620.1"/>
    <property type="molecule type" value="Genomic_DNA"/>
</dbReference>
<keyword evidence="4" id="KW-0732">Signal</keyword>
<dbReference type="SUPFAM" id="SSF48403">
    <property type="entry name" value="Ankyrin repeat"/>
    <property type="match status" value="1"/>
</dbReference>
<keyword evidence="6" id="KW-1185">Reference proteome</keyword>
<keyword evidence="2 3" id="KW-0040">ANK repeat</keyword>